<protein>
    <recommendedName>
        <fullName evidence="13">CDP-diacylglycerol--glycerol-3-phosphate 3-phosphatidyltransferase</fullName>
    </recommendedName>
</protein>
<dbReference type="PIRSF" id="PIRSF000847">
    <property type="entry name" value="Phos_ph_gly_syn"/>
    <property type="match status" value="1"/>
</dbReference>
<evidence type="ECO:0000256" key="8">
    <source>
        <dbReference type="ARBA" id="ARBA00023136"/>
    </source>
</evidence>
<keyword evidence="7" id="KW-0443">Lipid metabolism</keyword>
<dbReference type="InterPro" id="IPR043130">
    <property type="entry name" value="CDP-OH_PTrfase_TM_dom"/>
</dbReference>
<dbReference type="InterPro" id="IPR000462">
    <property type="entry name" value="CDP-OH_P_trans"/>
</dbReference>
<keyword evidence="10" id="KW-1208">Phospholipid metabolism</keyword>
<evidence type="ECO:0008006" key="13">
    <source>
        <dbReference type="Google" id="ProtNLM"/>
    </source>
</evidence>
<comment type="similarity">
    <text evidence="2">Belongs to the CDP-alcohol phosphatidyltransferase class-I family.</text>
</comment>
<evidence type="ECO:0000256" key="6">
    <source>
        <dbReference type="ARBA" id="ARBA00022989"/>
    </source>
</evidence>
<gene>
    <name evidence="12" type="ORF">METZ01_LOCUS35448</name>
</gene>
<accession>A0A381QUG7</accession>
<comment type="subcellular location">
    <subcellularLocation>
        <location evidence="1">Membrane</location>
        <topology evidence="1">Multi-pass membrane protein</topology>
    </subcellularLocation>
</comment>
<feature type="transmembrane region" description="Helical" evidence="11">
    <location>
        <begin position="147"/>
        <end position="173"/>
    </location>
</feature>
<evidence type="ECO:0000256" key="4">
    <source>
        <dbReference type="ARBA" id="ARBA00022679"/>
    </source>
</evidence>
<dbReference type="PANTHER" id="PTHR14269:SF62">
    <property type="entry name" value="CDP-DIACYLGLYCEROL--GLYCEROL-3-PHOSPHATE 3-PHOSPHATIDYLTRANSFERASE 1, CHLOROPLASTIC"/>
    <property type="match status" value="1"/>
</dbReference>
<name>A0A381QUG7_9ZZZZ</name>
<evidence type="ECO:0000256" key="11">
    <source>
        <dbReference type="SAM" id="Phobius"/>
    </source>
</evidence>
<sequence length="200" mass="21958">VTVPNSLTLVRIALIPVFVLTYILLTDDMLWVSAVLFAGAAFTDWLDGFLARQLGQGTAFGAFLDPVADKLIVVTALVLLIESHSNLVMTLPGLIIVGREIIISALREWMAEMNRRGLVDVSWLGRIKTGVQMVAIVVLIANPPSLSIPWVIVGMLLLYIAALMTLWSMFLYLKAAWPTLRDGLYEQESSSVVVEEDDSA</sequence>
<keyword evidence="3" id="KW-0444">Lipid biosynthesis</keyword>
<dbReference type="InterPro" id="IPR050324">
    <property type="entry name" value="CDP-alcohol_PTase-I"/>
</dbReference>
<dbReference type="EMBL" id="UINC01001515">
    <property type="protein sequence ID" value="SUZ82594.1"/>
    <property type="molecule type" value="Genomic_DNA"/>
</dbReference>
<dbReference type="InterPro" id="IPR004570">
    <property type="entry name" value="Phosphatidylglycerol_P_synth"/>
</dbReference>
<dbReference type="Gene3D" id="1.20.120.1760">
    <property type="match status" value="1"/>
</dbReference>
<feature type="transmembrane region" description="Helical" evidence="11">
    <location>
        <begin position="87"/>
        <end position="106"/>
    </location>
</feature>
<evidence type="ECO:0000256" key="7">
    <source>
        <dbReference type="ARBA" id="ARBA00023098"/>
    </source>
</evidence>
<feature type="transmembrane region" description="Helical" evidence="11">
    <location>
        <begin position="7"/>
        <end position="25"/>
    </location>
</feature>
<dbReference type="GO" id="GO:0005886">
    <property type="term" value="C:plasma membrane"/>
    <property type="evidence" value="ECO:0007669"/>
    <property type="project" value="TreeGrafter"/>
</dbReference>
<dbReference type="PANTHER" id="PTHR14269">
    <property type="entry name" value="CDP-DIACYLGLYCEROL--GLYCEROL-3-PHOSPHATE 3-PHOSPHATIDYLTRANSFERASE-RELATED"/>
    <property type="match status" value="1"/>
</dbReference>
<dbReference type="PROSITE" id="PS00379">
    <property type="entry name" value="CDP_ALCOHOL_P_TRANSF"/>
    <property type="match status" value="1"/>
</dbReference>
<evidence type="ECO:0000256" key="3">
    <source>
        <dbReference type="ARBA" id="ARBA00022516"/>
    </source>
</evidence>
<evidence type="ECO:0000256" key="2">
    <source>
        <dbReference type="ARBA" id="ARBA00010441"/>
    </source>
</evidence>
<evidence type="ECO:0000256" key="1">
    <source>
        <dbReference type="ARBA" id="ARBA00004141"/>
    </source>
</evidence>
<evidence type="ECO:0000256" key="9">
    <source>
        <dbReference type="ARBA" id="ARBA00023209"/>
    </source>
</evidence>
<keyword evidence="9" id="KW-0594">Phospholipid biosynthesis</keyword>
<keyword evidence="5 11" id="KW-0812">Transmembrane</keyword>
<keyword evidence="4" id="KW-0808">Transferase</keyword>
<dbReference type="NCBIfam" id="TIGR00560">
    <property type="entry name" value="pgsA"/>
    <property type="match status" value="1"/>
</dbReference>
<dbReference type="GO" id="GO:0008444">
    <property type="term" value="F:CDP-diacylglycerol-glycerol-3-phosphate 3-phosphatidyltransferase activity"/>
    <property type="evidence" value="ECO:0007669"/>
    <property type="project" value="InterPro"/>
</dbReference>
<evidence type="ECO:0000313" key="12">
    <source>
        <dbReference type="EMBL" id="SUZ82594.1"/>
    </source>
</evidence>
<keyword evidence="6 11" id="KW-1133">Transmembrane helix</keyword>
<evidence type="ECO:0000256" key="10">
    <source>
        <dbReference type="ARBA" id="ARBA00023264"/>
    </source>
</evidence>
<dbReference type="AlphaFoldDB" id="A0A381QUG7"/>
<dbReference type="InterPro" id="IPR048254">
    <property type="entry name" value="CDP_ALCOHOL_P_TRANSF_CS"/>
</dbReference>
<feature type="transmembrane region" description="Helical" evidence="11">
    <location>
        <begin position="118"/>
        <end position="141"/>
    </location>
</feature>
<dbReference type="Pfam" id="PF01066">
    <property type="entry name" value="CDP-OH_P_transf"/>
    <property type="match status" value="1"/>
</dbReference>
<feature type="non-terminal residue" evidence="12">
    <location>
        <position position="1"/>
    </location>
</feature>
<dbReference type="GO" id="GO:0046474">
    <property type="term" value="P:glycerophospholipid biosynthetic process"/>
    <property type="evidence" value="ECO:0007669"/>
    <property type="project" value="TreeGrafter"/>
</dbReference>
<reference evidence="12" key="1">
    <citation type="submission" date="2018-05" db="EMBL/GenBank/DDBJ databases">
        <authorList>
            <person name="Lanie J.A."/>
            <person name="Ng W.-L."/>
            <person name="Kazmierczak K.M."/>
            <person name="Andrzejewski T.M."/>
            <person name="Davidsen T.M."/>
            <person name="Wayne K.J."/>
            <person name="Tettelin H."/>
            <person name="Glass J.I."/>
            <person name="Rusch D."/>
            <person name="Podicherti R."/>
            <person name="Tsui H.-C.T."/>
            <person name="Winkler M.E."/>
        </authorList>
    </citation>
    <scope>NUCLEOTIDE SEQUENCE</scope>
</reference>
<evidence type="ECO:0000256" key="5">
    <source>
        <dbReference type="ARBA" id="ARBA00022692"/>
    </source>
</evidence>
<keyword evidence="8 11" id="KW-0472">Membrane</keyword>
<proteinExistence type="inferred from homology"/>
<organism evidence="12">
    <name type="scientific">marine metagenome</name>
    <dbReference type="NCBI Taxonomy" id="408172"/>
    <lineage>
        <taxon>unclassified sequences</taxon>
        <taxon>metagenomes</taxon>
        <taxon>ecological metagenomes</taxon>
    </lineage>
</organism>